<proteinExistence type="predicted"/>
<dbReference type="EMBL" id="JAABOA010008054">
    <property type="protein sequence ID" value="KAF9536390.1"/>
    <property type="molecule type" value="Genomic_DNA"/>
</dbReference>
<organism evidence="2 3">
    <name type="scientific">Lunasporangiospora selenospora</name>
    <dbReference type="NCBI Taxonomy" id="979761"/>
    <lineage>
        <taxon>Eukaryota</taxon>
        <taxon>Fungi</taxon>
        <taxon>Fungi incertae sedis</taxon>
        <taxon>Mucoromycota</taxon>
        <taxon>Mortierellomycotina</taxon>
        <taxon>Mortierellomycetes</taxon>
        <taxon>Mortierellales</taxon>
        <taxon>Mortierellaceae</taxon>
        <taxon>Lunasporangiospora</taxon>
    </lineage>
</organism>
<feature type="region of interest" description="Disordered" evidence="1">
    <location>
        <begin position="1"/>
        <end position="67"/>
    </location>
</feature>
<keyword evidence="3" id="KW-1185">Reference proteome</keyword>
<protein>
    <submittedName>
        <fullName evidence="2">Uncharacterized protein</fullName>
    </submittedName>
</protein>
<reference evidence="2" key="1">
    <citation type="journal article" date="2020" name="Fungal Divers.">
        <title>Resolving the Mortierellaceae phylogeny through synthesis of multi-gene phylogenetics and phylogenomics.</title>
        <authorList>
            <person name="Vandepol N."/>
            <person name="Liber J."/>
            <person name="Desiro A."/>
            <person name="Na H."/>
            <person name="Kennedy M."/>
            <person name="Barry K."/>
            <person name="Grigoriev I.V."/>
            <person name="Miller A.N."/>
            <person name="O'Donnell K."/>
            <person name="Stajich J.E."/>
            <person name="Bonito G."/>
        </authorList>
    </citation>
    <scope>NUCLEOTIDE SEQUENCE</scope>
    <source>
        <strain evidence="2">KOD1015</strain>
    </source>
</reference>
<evidence type="ECO:0000256" key="1">
    <source>
        <dbReference type="SAM" id="MobiDB-lite"/>
    </source>
</evidence>
<sequence length="67" mass="6826">QTHPNQSQQQPPARRSKERPLASMSQGSLRGGGVSSGDDGAEEMSPPGPTLKSVSAGSGLLPSLVDL</sequence>
<dbReference type="AlphaFoldDB" id="A0A9P6EW65"/>
<dbReference type="Proteomes" id="UP000780801">
    <property type="component" value="Unassembled WGS sequence"/>
</dbReference>
<name>A0A9P6EW65_9FUNG</name>
<gene>
    <name evidence="2" type="ORF">BGW38_010210</name>
</gene>
<feature type="non-terminal residue" evidence="2">
    <location>
        <position position="1"/>
    </location>
</feature>
<feature type="non-terminal residue" evidence="2">
    <location>
        <position position="67"/>
    </location>
</feature>
<accession>A0A9P6EW65</accession>
<evidence type="ECO:0000313" key="2">
    <source>
        <dbReference type="EMBL" id="KAF9536390.1"/>
    </source>
</evidence>
<feature type="compositionally biased region" description="Polar residues" evidence="1">
    <location>
        <begin position="1"/>
        <end position="11"/>
    </location>
</feature>
<comment type="caution">
    <text evidence="2">The sequence shown here is derived from an EMBL/GenBank/DDBJ whole genome shotgun (WGS) entry which is preliminary data.</text>
</comment>
<evidence type="ECO:0000313" key="3">
    <source>
        <dbReference type="Proteomes" id="UP000780801"/>
    </source>
</evidence>